<reference evidence="2" key="2">
    <citation type="submission" date="2021-04" db="EMBL/GenBank/DDBJ databases">
        <authorList>
            <person name="Gilroy R."/>
        </authorList>
    </citation>
    <scope>NUCLEOTIDE SEQUENCE</scope>
    <source>
        <strain evidence="2">ChiBcec8-13705</strain>
    </source>
</reference>
<gene>
    <name evidence="2" type="ORF">H9945_07735</name>
</gene>
<sequence length="170" mass="18689">MPRRVSAARRVVLGGLLGALLIVCKEVLAPVPGVEPVTPLILFYAMELPALGPWAVTVFVVLQFLLYGFGLWSWGYLYIWFLLFFVARALHRMDSAVGWALVAGSFGLGFGALFTPIYWLTQGPGGALAWWLAGIPTDVAHCIANFGVMLVLYRPLRPVFRRLAAKSQNP</sequence>
<keyword evidence="1" id="KW-0472">Membrane</keyword>
<feature type="transmembrane region" description="Helical" evidence="1">
    <location>
        <begin position="54"/>
        <end position="87"/>
    </location>
</feature>
<evidence type="ECO:0000256" key="1">
    <source>
        <dbReference type="SAM" id="Phobius"/>
    </source>
</evidence>
<dbReference type="EMBL" id="DWYG01000131">
    <property type="protein sequence ID" value="HJB42374.1"/>
    <property type="molecule type" value="Genomic_DNA"/>
</dbReference>
<feature type="transmembrane region" description="Helical" evidence="1">
    <location>
        <begin position="99"/>
        <end position="121"/>
    </location>
</feature>
<reference evidence="2" key="1">
    <citation type="journal article" date="2021" name="PeerJ">
        <title>Extensive microbial diversity within the chicken gut microbiome revealed by metagenomics and culture.</title>
        <authorList>
            <person name="Gilroy R."/>
            <person name="Ravi A."/>
            <person name="Getino M."/>
            <person name="Pursley I."/>
            <person name="Horton D.L."/>
            <person name="Alikhan N.F."/>
            <person name="Baker D."/>
            <person name="Gharbi K."/>
            <person name="Hall N."/>
            <person name="Watson M."/>
            <person name="Adriaenssens E.M."/>
            <person name="Foster-Nyarko E."/>
            <person name="Jarju S."/>
            <person name="Secka A."/>
            <person name="Antonio M."/>
            <person name="Oren A."/>
            <person name="Chaudhuri R.R."/>
            <person name="La Ragione R."/>
            <person name="Hildebrand F."/>
            <person name="Pallen M.J."/>
        </authorList>
    </citation>
    <scope>NUCLEOTIDE SEQUENCE</scope>
    <source>
        <strain evidence="2">ChiBcec8-13705</strain>
    </source>
</reference>
<proteinExistence type="predicted"/>
<keyword evidence="1" id="KW-0812">Transmembrane</keyword>
<evidence type="ECO:0008006" key="4">
    <source>
        <dbReference type="Google" id="ProtNLM"/>
    </source>
</evidence>
<dbReference type="AlphaFoldDB" id="A0A9D2M831"/>
<evidence type="ECO:0000313" key="3">
    <source>
        <dbReference type="Proteomes" id="UP000886803"/>
    </source>
</evidence>
<name>A0A9D2M831_9FIRM</name>
<dbReference type="Gene3D" id="1.10.1760.20">
    <property type="match status" value="1"/>
</dbReference>
<protein>
    <recommendedName>
        <fullName evidence="4">ECF transporter S component</fullName>
    </recommendedName>
</protein>
<evidence type="ECO:0000313" key="2">
    <source>
        <dbReference type="EMBL" id="HJB42374.1"/>
    </source>
</evidence>
<keyword evidence="1" id="KW-1133">Transmembrane helix</keyword>
<comment type="caution">
    <text evidence="2">The sequence shown here is derived from an EMBL/GenBank/DDBJ whole genome shotgun (WGS) entry which is preliminary data.</text>
</comment>
<dbReference type="Proteomes" id="UP000886803">
    <property type="component" value="Unassembled WGS sequence"/>
</dbReference>
<feature type="transmembrane region" description="Helical" evidence="1">
    <location>
        <begin position="127"/>
        <end position="153"/>
    </location>
</feature>
<accession>A0A9D2M831</accession>
<organism evidence="2 3">
    <name type="scientific">Candidatus Gemmiger avicola</name>
    <dbReference type="NCBI Taxonomy" id="2838605"/>
    <lineage>
        <taxon>Bacteria</taxon>
        <taxon>Bacillati</taxon>
        <taxon>Bacillota</taxon>
        <taxon>Clostridia</taxon>
        <taxon>Eubacteriales</taxon>
        <taxon>Gemmiger</taxon>
    </lineage>
</organism>